<dbReference type="RefSeq" id="WP_151971769.1">
    <property type="nucleotide sequence ID" value="NZ_AP019860.1"/>
</dbReference>
<dbReference type="Gene3D" id="3.30.1380.20">
    <property type="entry name" value="Trafficking protein particle complex subunit 3"/>
    <property type="match status" value="2"/>
</dbReference>
<protein>
    <recommendedName>
        <fullName evidence="1">4-vinyl reductase 4VR domain-containing protein</fullName>
    </recommendedName>
</protein>
<feature type="domain" description="4-vinyl reductase 4VR" evidence="1">
    <location>
        <begin position="103"/>
        <end position="165"/>
    </location>
</feature>
<evidence type="ECO:0000259" key="1">
    <source>
        <dbReference type="SMART" id="SM00989"/>
    </source>
</evidence>
<evidence type="ECO:0000313" key="2">
    <source>
        <dbReference type="EMBL" id="BBM87767.1"/>
    </source>
</evidence>
<gene>
    <name evidence="2" type="ORF">UABAM_06182</name>
</gene>
<dbReference type="InterPro" id="IPR004096">
    <property type="entry name" value="V4R"/>
</dbReference>
<dbReference type="InterPro" id="IPR024096">
    <property type="entry name" value="NO_sig/Golgi_transp_ligand-bd"/>
</dbReference>
<dbReference type="SUPFAM" id="SSF111126">
    <property type="entry name" value="Ligand-binding domain in the NO signalling and Golgi transport"/>
    <property type="match status" value="2"/>
</dbReference>
<evidence type="ECO:0000313" key="3">
    <source>
        <dbReference type="Proteomes" id="UP000326354"/>
    </source>
</evidence>
<feature type="domain" description="4-vinyl reductase 4VR" evidence="1">
    <location>
        <begin position="319"/>
        <end position="393"/>
    </location>
</feature>
<reference evidence="2 3" key="1">
    <citation type="submission" date="2019-08" db="EMBL/GenBank/DDBJ databases">
        <title>Complete genome sequence of Candidatus Uab amorphum.</title>
        <authorList>
            <person name="Shiratori T."/>
            <person name="Suzuki S."/>
            <person name="Kakizawa Y."/>
            <person name="Ishida K."/>
        </authorList>
    </citation>
    <scope>NUCLEOTIDE SEQUENCE [LARGE SCALE GENOMIC DNA]</scope>
    <source>
        <strain evidence="2 3">SRT547</strain>
    </source>
</reference>
<accession>A0A5S9IU11</accession>
<dbReference type="PANTHER" id="PTHR35090:SF1">
    <property type="entry name" value="SLR0144 PROTEIN"/>
    <property type="match status" value="1"/>
</dbReference>
<dbReference type="SMART" id="SM00989">
    <property type="entry name" value="V4R"/>
    <property type="match status" value="2"/>
</dbReference>
<organism evidence="2 3">
    <name type="scientific">Uabimicrobium amorphum</name>
    <dbReference type="NCBI Taxonomy" id="2596890"/>
    <lineage>
        <taxon>Bacteria</taxon>
        <taxon>Pseudomonadati</taxon>
        <taxon>Planctomycetota</taxon>
        <taxon>Candidatus Uabimicrobiia</taxon>
        <taxon>Candidatus Uabimicrobiales</taxon>
        <taxon>Candidatus Uabimicrobiaceae</taxon>
        <taxon>Candidatus Uabimicrobium</taxon>
    </lineage>
</organism>
<dbReference type="PANTHER" id="PTHR35090">
    <property type="entry name" value="DNA-DIRECTED RNA POLYMERASE SUBUNIT I"/>
    <property type="match status" value="1"/>
</dbReference>
<dbReference type="AlphaFoldDB" id="A0A5S9IU11"/>
<name>A0A5S9IU11_UABAM</name>
<sequence>MKNLEITFDALHNRRLLEETEVVIHCHHYNCQLQSCIESSQFIDGPRLLKDSANDIFGKEFTHYLQKNALDTDEEKWQLALKMYQTHGFGTFDYSNVADKKITSTSSHFAEGWKAKFGVSHQPRCSLTCGFLETAYDTITSQKVQINETNCMAMGEDKCVFEITDEERKETVLQKNTLNFTPFLEDPDIIKSENVDEQAIIEAIASIPVYGDEQGLIPMFGIYATNVPADYYNQISYSYEQQMAKEGKDAEESARSLLVFGGEVCGLHTFHGIMASQEWESLVAPMIQNREDNIFALIAITNAFGWGNWHVVDLQPGKKLVLRSYNGYEALGYRKMFGISEVPRCYMLTGVSAGLMELIYSSGTLEDKFGKYQSRENKCITKGDPYCEFIVEKL</sequence>
<proteinExistence type="predicted"/>
<dbReference type="Proteomes" id="UP000326354">
    <property type="component" value="Chromosome"/>
</dbReference>
<dbReference type="KEGG" id="uam:UABAM_06182"/>
<dbReference type="EMBL" id="AP019860">
    <property type="protein sequence ID" value="BBM87767.1"/>
    <property type="molecule type" value="Genomic_DNA"/>
</dbReference>
<dbReference type="Pfam" id="PF02830">
    <property type="entry name" value="V4R"/>
    <property type="match status" value="1"/>
</dbReference>
<dbReference type="OrthoDB" id="564653at2"/>
<keyword evidence="3" id="KW-1185">Reference proteome</keyword>